<evidence type="ECO:0000256" key="3">
    <source>
        <dbReference type="ARBA" id="ARBA00018928"/>
    </source>
</evidence>
<dbReference type="InterPro" id="IPR013598">
    <property type="entry name" value="Exportin-1/Importin-b-like"/>
</dbReference>
<dbReference type="GO" id="GO:0000049">
    <property type="term" value="F:tRNA binding"/>
    <property type="evidence" value="ECO:0007669"/>
    <property type="project" value="UniProtKB-UniRule"/>
</dbReference>
<evidence type="ECO:0000313" key="14">
    <source>
        <dbReference type="Proteomes" id="UP000289152"/>
    </source>
</evidence>
<dbReference type="VEuPathDB" id="FungiDB:TREMEDRAFT_42900"/>
<evidence type="ECO:0000259" key="11">
    <source>
        <dbReference type="Pfam" id="PF08389"/>
    </source>
</evidence>
<feature type="compositionally biased region" description="Polar residues" evidence="10">
    <location>
        <begin position="575"/>
        <end position="604"/>
    </location>
</feature>
<feature type="domain" description="Exportin-T C-terminal" evidence="12">
    <location>
        <begin position="618"/>
        <end position="1125"/>
    </location>
</feature>
<proteinExistence type="inferred from homology"/>
<dbReference type="AlphaFoldDB" id="A0A4Q1B930"/>
<dbReference type="GO" id="GO:0005737">
    <property type="term" value="C:cytoplasm"/>
    <property type="evidence" value="ECO:0007669"/>
    <property type="project" value="UniProtKB-SubCell"/>
</dbReference>
<comment type="function">
    <text evidence="9">tRNA nucleus export receptor which facilitates tRNA translocation across the nuclear pore complex.</text>
</comment>
<dbReference type="GO" id="GO:0071528">
    <property type="term" value="P:tRNA re-export from nucleus"/>
    <property type="evidence" value="ECO:0007669"/>
    <property type="project" value="UniProtKB-UniRule"/>
</dbReference>
<evidence type="ECO:0000256" key="8">
    <source>
        <dbReference type="ARBA" id="ARBA00023242"/>
    </source>
</evidence>
<comment type="subcellular location">
    <subcellularLocation>
        <location evidence="1 9">Cytoplasm</location>
    </subcellularLocation>
    <subcellularLocation>
        <location evidence="9">Nucleus</location>
    </subcellularLocation>
    <text evidence="9">Shuttles between the nucleus and the cytoplasm.</text>
</comment>
<dbReference type="FunCoup" id="A0A4Q1B930">
    <property type="interactions" value="667"/>
</dbReference>
<keyword evidence="6 9" id="KW-0820">tRNA-binding</keyword>
<keyword evidence="5 9" id="KW-0963">Cytoplasm</keyword>
<dbReference type="InParanoid" id="A0A4Q1B930"/>
<gene>
    <name evidence="13" type="ORF">M231_07553</name>
</gene>
<feature type="domain" description="Exportin-1/Importin-beta-like" evidence="11">
    <location>
        <begin position="125"/>
        <end position="297"/>
    </location>
</feature>
<dbReference type="InterPro" id="IPR011989">
    <property type="entry name" value="ARM-like"/>
</dbReference>
<comment type="similarity">
    <text evidence="2 9">Belongs to the exportin family.</text>
</comment>
<evidence type="ECO:0000259" key="12">
    <source>
        <dbReference type="Pfam" id="PF19282"/>
    </source>
</evidence>
<evidence type="ECO:0000256" key="6">
    <source>
        <dbReference type="ARBA" id="ARBA00022555"/>
    </source>
</evidence>
<evidence type="ECO:0000256" key="4">
    <source>
        <dbReference type="ARBA" id="ARBA00022448"/>
    </source>
</evidence>
<accession>A0A4Q1B930</accession>
<dbReference type="InterPro" id="IPR045546">
    <property type="entry name" value="Exportin-T_C"/>
</dbReference>
<dbReference type="OrthoDB" id="26399at2759"/>
<dbReference type="STRING" id="5217.A0A4Q1B930"/>
<comment type="caution">
    <text evidence="13">The sequence shown here is derived from an EMBL/GenBank/DDBJ whole genome shotgun (WGS) entry which is preliminary data.</text>
</comment>
<dbReference type="GO" id="GO:0005643">
    <property type="term" value="C:nuclear pore"/>
    <property type="evidence" value="ECO:0007669"/>
    <property type="project" value="TreeGrafter"/>
</dbReference>
<dbReference type="Gene3D" id="1.25.10.10">
    <property type="entry name" value="Leucine-rich Repeat Variant"/>
    <property type="match status" value="1"/>
</dbReference>
<evidence type="ECO:0000313" key="13">
    <source>
        <dbReference type="EMBL" id="RXK35182.1"/>
    </source>
</evidence>
<dbReference type="InterPro" id="IPR040017">
    <property type="entry name" value="XPOT"/>
</dbReference>
<feature type="region of interest" description="Disordered" evidence="10">
    <location>
        <begin position="573"/>
        <end position="604"/>
    </location>
</feature>
<dbReference type="InterPro" id="IPR016024">
    <property type="entry name" value="ARM-type_fold"/>
</dbReference>
<organism evidence="13 14">
    <name type="scientific">Tremella mesenterica</name>
    <name type="common">Jelly fungus</name>
    <dbReference type="NCBI Taxonomy" id="5217"/>
    <lineage>
        <taxon>Eukaryota</taxon>
        <taxon>Fungi</taxon>
        <taxon>Dikarya</taxon>
        <taxon>Basidiomycota</taxon>
        <taxon>Agaricomycotina</taxon>
        <taxon>Tremellomycetes</taxon>
        <taxon>Tremellales</taxon>
        <taxon>Tremellaceae</taxon>
        <taxon>Tremella</taxon>
    </lineage>
</organism>
<protein>
    <recommendedName>
        <fullName evidence="3 9">Exportin-T</fullName>
    </recommendedName>
    <alternativeName>
        <fullName evidence="9">Exportin(tRNA)</fullName>
    </alternativeName>
    <alternativeName>
        <fullName evidence="9">tRNA exportin</fullName>
    </alternativeName>
</protein>
<dbReference type="PANTHER" id="PTHR15952:SF11">
    <property type="entry name" value="EXPORTIN-T"/>
    <property type="match status" value="1"/>
</dbReference>
<evidence type="ECO:0000256" key="1">
    <source>
        <dbReference type="ARBA" id="ARBA00004496"/>
    </source>
</evidence>
<dbReference type="PANTHER" id="PTHR15952">
    <property type="entry name" value="EXPORTIN-T/LOS1"/>
    <property type="match status" value="1"/>
</dbReference>
<evidence type="ECO:0000256" key="2">
    <source>
        <dbReference type="ARBA" id="ARBA00009466"/>
    </source>
</evidence>
<dbReference type="SUPFAM" id="SSF48371">
    <property type="entry name" value="ARM repeat"/>
    <property type="match status" value="1"/>
</dbReference>
<dbReference type="GO" id="GO:0031267">
    <property type="term" value="F:small GTPase binding"/>
    <property type="evidence" value="ECO:0007669"/>
    <property type="project" value="InterPro"/>
</dbReference>
<evidence type="ECO:0000256" key="7">
    <source>
        <dbReference type="ARBA" id="ARBA00022884"/>
    </source>
</evidence>
<evidence type="ECO:0000256" key="10">
    <source>
        <dbReference type="SAM" id="MobiDB-lite"/>
    </source>
</evidence>
<reference evidence="13 14" key="1">
    <citation type="submission" date="2016-06" db="EMBL/GenBank/DDBJ databases">
        <title>Evolution of pathogenesis and genome organization in the Tremellales.</title>
        <authorList>
            <person name="Cuomo C."/>
            <person name="Litvintseva A."/>
            <person name="Heitman J."/>
            <person name="Chen Y."/>
            <person name="Sun S."/>
            <person name="Springer D."/>
            <person name="Dromer F."/>
            <person name="Young S."/>
            <person name="Zeng Q."/>
            <person name="Chapman S."/>
            <person name="Gujja S."/>
            <person name="Saif S."/>
            <person name="Birren B."/>
        </authorList>
    </citation>
    <scope>NUCLEOTIDE SEQUENCE [LARGE SCALE GENOMIC DNA]</scope>
    <source>
        <strain evidence="13 14">ATCC 28783</strain>
    </source>
</reference>
<keyword evidence="14" id="KW-1185">Reference proteome</keyword>
<evidence type="ECO:0000256" key="5">
    <source>
        <dbReference type="ARBA" id="ARBA00022490"/>
    </source>
</evidence>
<dbReference type="GO" id="GO:0016363">
    <property type="term" value="C:nuclear matrix"/>
    <property type="evidence" value="ECO:0007669"/>
    <property type="project" value="TreeGrafter"/>
</dbReference>
<name>A0A4Q1B930_TREME</name>
<evidence type="ECO:0000256" key="9">
    <source>
        <dbReference type="RuleBase" id="RU366037"/>
    </source>
</evidence>
<dbReference type="Pfam" id="PF19282">
    <property type="entry name" value="Exportin-T"/>
    <property type="match status" value="2"/>
</dbReference>
<dbReference type="Proteomes" id="UP000289152">
    <property type="component" value="Unassembled WGS sequence"/>
</dbReference>
<keyword evidence="8 9" id="KW-0539">Nucleus</keyword>
<feature type="domain" description="Exportin-T C-terminal" evidence="12">
    <location>
        <begin position="372"/>
        <end position="551"/>
    </location>
</feature>
<dbReference type="EMBL" id="SDIL01000153">
    <property type="protein sequence ID" value="RXK35182.1"/>
    <property type="molecule type" value="Genomic_DNA"/>
</dbReference>
<dbReference type="Pfam" id="PF08389">
    <property type="entry name" value="Xpo1"/>
    <property type="match status" value="1"/>
</dbReference>
<sequence>MSTHLTDIPQAVRIAASHDPSLDSVLKQQAIEYLAKVKDVCEETWQDCLSLYLQGAGAPGPSQLGKDGKQKLETDLRIFCEQVVETALLTKLQVMTPSSQQAIHNALVEFVQVEWVNGPCEGGQSFFRNKLALTLAYLFLASYPSPIPQFLHTFLQHLSIDPSPSKTSLHPQLLVIHLLNEIALEVHDTTIRSVRPWSKERTERDGMIRDTIRTSGDERLVIDALLSVAERGLNVIENGQQSGTRWQETVELTLKTVAAWTPWVDISVSVTPKSLQFFQRSIHSSVGPVRIAAANILRTLVCKGMKSPADKLQVLKILDPLPLIDRLELATRSIEGDEETVSFRAALGSVISAYGSDLLELTEDSEVPEPFRQEAESMIKTTLPLILRFLSDRQHEVPLSVSLFITEYLKVAKKTYVPKILPPPQKGTMPPPPPPMPPLPQDKRDFLASLLSILVRQLAWPDDAEWESPGSDTDPDDDLSSFRYLRVMCRSFIESIAAIDRTMHTEVVANIAVTTLESIRTNGTSSAKWQDAELALHLVYTFGEMTKVNTRAAFYELPPEIASNFVRSTRKDSFSNRTDAMSMSSGSNTPAQQANGSTTDLSKINGSQFPRERIDYSQYSLTPLGQLLTLCMTSGISAFPHPSVSLQYFEIGVRYAEFWKSKPEAVPPLFEAMLGERGVHNQDEGVRRRCFYLFSRFVKECRGDLDMEMVPPVLQGMHDLLVIKAELPEREAPEDDILVKATTGKSYFTDQMYLFEATGMLVYHTRSDATRQIPLLEAIAGPLMGGIGSGLQAFGVNPQDELAVLSVHHHLMALGNFAKGFPPAPDRDLDTLPYQPPFKQMTEALLQALAAMKTQQIVRDSARFAFSQFVTAIGQAVAELVPQFVSHVVTEFQPAELVDFMTFLGLLMHRLKKNTFETMDMLLLPLLSRIFAVLGKAPTGTDEALTHRKLKEAFLAFITSLMNANLDGVFITSRNKPEFENVLQSLLSMTSDFGDQQGQRLAFSFFAKSVIAWGTSPEAVSSPTQALPGYENFIYQSLLPICFQVPADNKFNHKSGQPVSVLHEIAMLLRNVLQARGQEGVQFLLNDLLPGINCPPQIANQLVEKLRTEQSKDFRKTFADFIKAMKS</sequence>
<keyword evidence="7 9" id="KW-0694">RNA-binding</keyword>
<keyword evidence="4 9" id="KW-0813">Transport</keyword>